<dbReference type="OrthoDB" id="290557at2"/>
<evidence type="ECO:0000313" key="1">
    <source>
        <dbReference type="EMBL" id="QDU22984.1"/>
    </source>
</evidence>
<dbReference type="AlphaFoldDB" id="A0A517XZP8"/>
<gene>
    <name evidence="1" type="ORF">ETAA1_49740</name>
</gene>
<dbReference type="EMBL" id="CP036273">
    <property type="protein sequence ID" value="QDU22984.1"/>
    <property type="molecule type" value="Genomic_DNA"/>
</dbReference>
<name>A0A517XZP8_9BACT</name>
<protein>
    <recommendedName>
        <fullName evidence="3">Type II toxin-antitoxin system RelE/ParE family toxin</fullName>
    </recommendedName>
</protein>
<reference evidence="1 2" key="1">
    <citation type="submission" date="2019-02" db="EMBL/GenBank/DDBJ databases">
        <title>Deep-cultivation of Planctomycetes and their phenomic and genomic characterization uncovers novel biology.</title>
        <authorList>
            <person name="Wiegand S."/>
            <person name="Jogler M."/>
            <person name="Boedeker C."/>
            <person name="Pinto D."/>
            <person name="Vollmers J."/>
            <person name="Rivas-Marin E."/>
            <person name="Kohn T."/>
            <person name="Peeters S.H."/>
            <person name="Heuer A."/>
            <person name="Rast P."/>
            <person name="Oberbeckmann S."/>
            <person name="Bunk B."/>
            <person name="Jeske O."/>
            <person name="Meyerdierks A."/>
            <person name="Storesund J.E."/>
            <person name="Kallscheuer N."/>
            <person name="Luecker S."/>
            <person name="Lage O.M."/>
            <person name="Pohl T."/>
            <person name="Merkel B.J."/>
            <person name="Hornburger P."/>
            <person name="Mueller R.-W."/>
            <person name="Bruemmer F."/>
            <person name="Labrenz M."/>
            <person name="Spormann A.M."/>
            <person name="Op den Camp H."/>
            <person name="Overmann J."/>
            <person name="Amann R."/>
            <person name="Jetten M.S.M."/>
            <person name="Mascher T."/>
            <person name="Medema M.H."/>
            <person name="Devos D.P."/>
            <person name="Kaster A.-K."/>
            <person name="Ovreas L."/>
            <person name="Rohde M."/>
            <person name="Galperin M.Y."/>
            <person name="Jogler C."/>
        </authorList>
    </citation>
    <scope>NUCLEOTIDE SEQUENCE [LARGE SCALE GENOMIC DNA]</scope>
    <source>
        <strain evidence="1 2">ETA_A1</strain>
    </source>
</reference>
<dbReference type="RefSeq" id="WP_145243088.1">
    <property type="nucleotide sequence ID" value="NZ_CP036273.1"/>
</dbReference>
<evidence type="ECO:0000313" key="2">
    <source>
        <dbReference type="Proteomes" id="UP000319576"/>
    </source>
</evidence>
<sequence>MYALTWLKQPLDRLADCYVSVPVDVRERMAGAVERLNARLKQSPLAEGESRSGRLRITFVAGLTIMFEVDESARSVTVARIGPFNP</sequence>
<dbReference type="KEGG" id="uli:ETAA1_49740"/>
<accession>A0A517XZP8</accession>
<keyword evidence="2" id="KW-1185">Reference proteome</keyword>
<proteinExistence type="predicted"/>
<organism evidence="1 2">
    <name type="scientific">Urbifossiella limnaea</name>
    <dbReference type="NCBI Taxonomy" id="2528023"/>
    <lineage>
        <taxon>Bacteria</taxon>
        <taxon>Pseudomonadati</taxon>
        <taxon>Planctomycetota</taxon>
        <taxon>Planctomycetia</taxon>
        <taxon>Gemmatales</taxon>
        <taxon>Gemmataceae</taxon>
        <taxon>Urbifossiella</taxon>
    </lineage>
</organism>
<dbReference type="Proteomes" id="UP000319576">
    <property type="component" value="Chromosome"/>
</dbReference>
<evidence type="ECO:0008006" key="3">
    <source>
        <dbReference type="Google" id="ProtNLM"/>
    </source>
</evidence>